<dbReference type="EMBL" id="JAINUG010000057">
    <property type="protein sequence ID" value="KAJ8403677.1"/>
    <property type="molecule type" value="Genomic_DNA"/>
</dbReference>
<name>A0AAD7WNQ7_9TELE</name>
<dbReference type="InterPro" id="IPR001584">
    <property type="entry name" value="Integrase_cat-core"/>
</dbReference>
<protein>
    <recommendedName>
        <fullName evidence="1">Gypsy retrotransposon integrase-like protein 1</fullName>
    </recommendedName>
</protein>
<dbReference type="SUPFAM" id="SSF53098">
    <property type="entry name" value="Ribonuclease H-like"/>
    <property type="match status" value="1"/>
</dbReference>
<feature type="compositionally biased region" description="Acidic residues" evidence="2">
    <location>
        <begin position="49"/>
        <end position="67"/>
    </location>
</feature>
<dbReference type="InterPro" id="IPR029526">
    <property type="entry name" value="PGBD"/>
</dbReference>
<dbReference type="PANTHER" id="PTHR37984:SF15">
    <property type="entry name" value="INTEGRASE CATALYTIC DOMAIN-CONTAINING PROTEIN"/>
    <property type="match status" value="1"/>
</dbReference>
<feature type="compositionally biased region" description="Low complexity" evidence="2">
    <location>
        <begin position="32"/>
        <end position="48"/>
    </location>
</feature>
<dbReference type="GO" id="GO:0003676">
    <property type="term" value="F:nucleic acid binding"/>
    <property type="evidence" value="ECO:0007669"/>
    <property type="project" value="InterPro"/>
</dbReference>
<evidence type="ECO:0000256" key="1">
    <source>
        <dbReference type="ARBA" id="ARBA00039658"/>
    </source>
</evidence>
<dbReference type="FunFam" id="1.10.340.70:FF:000001">
    <property type="entry name" value="Retrovirus-related Pol polyprotein from transposon gypsy-like Protein"/>
    <property type="match status" value="1"/>
</dbReference>
<evidence type="ECO:0000313" key="5">
    <source>
        <dbReference type="Proteomes" id="UP001221898"/>
    </source>
</evidence>
<keyword evidence="5" id="KW-1185">Reference proteome</keyword>
<accession>A0AAD7WNQ7</accession>
<dbReference type="InterPro" id="IPR050951">
    <property type="entry name" value="Retrovirus_Pol_polyprotein"/>
</dbReference>
<evidence type="ECO:0000256" key="2">
    <source>
        <dbReference type="SAM" id="MobiDB-lite"/>
    </source>
</evidence>
<dbReference type="GO" id="GO:0015074">
    <property type="term" value="P:DNA integration"/>
    <property type="evidence" value="ECO:0007669"/>
    <property type="project" value="InterPro"/>
</dbReference>
<dbReference type="InterPro" id="IPR036397">
    <property type="entry name" value="RNaseH_sf"/>
</dbReference>
<gene>
    <name evidence="4" type="ORF">AAFF_G00350030</name>
</gene>
<dbReference type="Pfam" id="PF13843">
    <property type="entry name" value="DDE_Tnp_1_7"/>
    <property type="match status" value="1"/>
</dbReference>
<proteinExistence type="predicted"/>
<feature type="region of interest" description="Disordered" evidence="2">
    <location>
        <begin position="1"/>
        <end position="95"/>
    </location>
</feature>
<dbReference type="Gene3D" id="1.10.340.70">
    <property type="match status" value="1"/>
</dbReference>
<sequence length="811" mass="92034">MLHEEQDQEDEEAILNPDSESEISEADDPEYAPQGQAGVVGVPGSPASLDEDSFDDTSSEESSEEETQSDRMSEKGSYWNEHPPTQGRTRSHNILRCCPGPASGLSTVSPKDAWDMFISNNIIEEVLHCTNLEGRRAAAAKRKEWRRIEKDEFMAFIGLTLLAGGEKSWDVSVRELFCDPLQNPMYKATMGVRRYEDIRSFMQFDDKRTRPIRQETDHMAAFRSVWDCFLVNCRRQFIPSDCVTVDEQLVPSKPAKYGIKIFWMCDARIPYAIDAMVYTGRQPGEDVQKNLGEKIVEQLCSRIRQTDPEKVQAMVGVTEQDLMEDGTGIPSPSKIKSFLGMVVFYQQYIEGCSHLGKLLFDLTSGMKKPRHGKGLERCSLRPQECGGRCPQPRAFVRPSVFHRLTRVPYGALLEEARALNTDCVQDVFRWSCHPFEMDGRSHCPGARPSTDTVVANCTAVIGSQDPHITPREVCAVLSRCQSQDEYAWPHAYLLPQLTQGLQPSPQSEVHVLSRQELMEMQRADTCLSRVLFFVERQRRPSRRERTHEAVDVLRLLRHWERLSVKMGVLYHVSKNIISRKKSFQYVVPAALREKVLQGVHDEAGHQGQHRTLSLARQHFYWHGLDKDVKEYDSSNKSVDVLVVTDHFTKLAQAYPCSNQSAKVVARQLWNNFFCTYGFPERVHSDQGANFESSLIAEMLQVAGIQKSHTTPYHPMGNGCVERFNRTLGNMIRALPPVLGVAALNAYTIFTTQHPEYIGGVSHARRLFIKELGKELVMPYMKRRMEGSTHLHKHITEAMGRCGLKNPNPATT</sequence>
<feature type="domain" description="Integrase catalytic" evidence="3">
    <location>
        <begin position="614"/>
        <end position="786"/>
    </location>
</feature>
<dbReference type="PROSITE" id="PS50994">
    <property type="entry name" value="INTEGRASE"/>
    <property type="match status" value="1"/>
</dbReference>
<dbReference type="InterPro" id="IPR012337">
    <property type="entry name" value="RNaseH-like_sf"/>
</dbReference>
<dbReference type="PANTHER" id="PTHR37984">
    <property type="entry name" value="PROTEIN CBG26694"/>
    <property type="match status" value="1"/>
</dbReference>
<dbReference type="InterPro" id="IPR041588">
    <property type="entry name" value="Integrase_H2C2"/>
</dbReference>
<dbReference type="AlphaFoldDB" id="A0AAD7WNQ7"/>
<evidence type="ECO:0000313" key="4">
    <source>
        <dbReference type="EMBL" id="KAJ8403677.1"/>
    </source>
</evidence>
<dbReference type="Pfam" id="PF17921">
    <property type="entry name" value="Integrase_H2C2"/>
    <property type="match status" value="1"/>
</dbReference>
<organism evidence="4 5">
    <name type="scientific">Aldrovandia affinis</name>
    <dbReference type="NCBI Taxonomy" id="143900"/>
    <lineage>
        <taxon>Eukaryota</taxon>
        <taxon>Metazoa</taxon>
        <taxon>Chordata</taxon>
        <taxon>Craniata</taxon>
        <taxon>Vertebrata</taxon>
        <taxon>Euteleostomi</taxon>
        <taxon>Actinopterygii</taxon>
        <taxon>Neopterygii</taxon>
        <taxon>Teleostei</taxon>
        <taxon>Notacanthiformes</taxon>
        <taxon>Halosauridae</taxon>
        <taxon>Aldrovandia</taxon>
    </lineage>
</organism>
<feature type="compositionally biased region" description="Acidic residues" evidence="2">
    <location>
        <begin position="1"/>
        <end position="30"/>
    </location>
</feature>
<reference evidence="4" key="1">
    <citation type="journal article" date="2023" name="Science">
        <title>Genome structures resolve the early diversification of teleost fishes.</title>
        <authorList>
            <person name="Parey E."/>
            <person name="Louis A."/>
            <person name="Montfort J."/>
            <person name="Bouchez O."/>
            <person name="Roques C."/>
            <person name="Iampietro C."/>
            <person name="Lluch J."/>
            <person name="Castinel A."/>
            <person name="Donnadieu C."/>
            <person name="Desvignes T."/>
            <person name="Floi Bucao C."/>
            <person name="Jouanno E."/>
            <person name="Wen M."/>
            <person name="Mejri S."/>
            <person name="Dirks R."/>
            <person name="Jansen H."/>
            <person name="Henkel C."/>
            <person name="Chen W.J."/>
            <person name="Zahm M."/>
            <person name="Cabau C."/>
            <person name="Klopp C."/>
            <person name="Thompson A.W."/>
            <person name="Robinson-Rechavi M."/>
            <person name="Braasch I."/>
            <person name="Lecointre G."/>
            <person name="Bobe J."/>
            <person name="Postlethwait J.H."/>
            <person name="Berthelot C."/>
            <person name="Roest Crollius H."/>
            <person name="Guiguen Y."/>
        </authorList>
    </citation>
    <scope>NUCLEOTIDE SEQUENCE</scope>
    <source>
        <strain evidence="4">NC1722</strain>
    </source>
</reference>
<dbReference type="Proteomes" id="UP001221898">
    <property type="component" value="Unassembled WGS sequence"/>
</dbReference>
<evidence type="ECO:0000259" key="3">
    <source>
        <dbReference type="PROSITE" id="PS50994"/>
    </source>
</evidence>
<comment type="caution">
    <text evidence="4">The sequence shown here is derived from an EMBL/GenBank/DDBJ whole genome shotgun (WGS) entry which is preliminary data.</text>
</comment>
<dbReference type="Gene3D" id="3.30.420.10">
    <property type="entry name" value="Ribonuclease H-like superfamily/Ribonuclease H"/>
    <property type="match status" value="1"/>
</dbReference>